<dbReference type="GO" id="GO:0005524">
    <property type="term" value="F:ATP binding"/>
    <property type="evidence" value="ECO:0007669"/>
    <property type="project" value="UniProtKB-KW"/>
</dbReference>
<dbReference type="PANTHER" id="PTHR19211:SF6">
    <property type="entry name" value="BLL7188 PROTEIN"/>
    <property type="match status" value="1"/>
</dbReference>
<evidence type="ECO:0000313" key="7">
    <source>
        <dbReference type="Proteomes" id="UP001304769"/>
    </source>
</evidence>
<dbReference type="Proteomes" id="UP001304769">
    <property type="component" value="Unassembled WGS sequence"/>
</dbReference>
<dbReference type="InterPro" id="IPR050611">
    <property type="entry name" value="ABCF"/>
</dbReference>
<evidence type="ECO:0000256" key="4">
    <source>
        <dbReference type="SAM" id="MobiDB-lite"/>
    </source>
</evidence>
<proteinExistence type="predicted"/>
<dbReference type="RefSeq" id="WP_323279639.1">
    <property type="nucleotide sequence ID" value="NZ_JAYGGQ010000010.1"/>
</dbReference>
<evidence type="ECO:0000259" key="5">
    <source>
        <dbReference type="PROSITE" id="PS50893"/>
    </source>
</evidence>
<dbReference type="SMART" id="SM00382">
    <property type="entry name" value="AAA"/>
    <property type="match status" value="2"/>
</dbReference>
<sequence>MSTPSSVVLDGLSFTWPDGTPALANVVGSFSRTRTGLVGANGAGKSTLLKLIAGELRPTGGAVVTSGTVDYLRQDVTRGAHTVADLLGITPIRDALRAVEGGSTDPDVFDAVGDGWDIEERAAVELATLGFPTDLDRSVSTLSGGEAMLTAIAGIQLRGADIALLDEPTNNLDIDARQRLYGMIGSWRGTLIVVSHDLELLDLLDETAELRDGNLISFGGSYTEYREWVQTQHDAAVQALRSAEQVLKREKRERAKAEERIAHSERQGRKDQENRKFVPAVINDRRNSAEKAQGSRRSDADAKVKAATAAVEAAEQRARGDATVRVDLPDPKLPRGKRVAELPSENGRNYVIQGPERVGLIGPNGVGKTTLLEAMLPHASARAAYLPQRIVLDDGATVLDAVRRFAPDVPPAHLRNRLARLLIRGAMVDRQVASLSGGERFRVALSRLLLADPPPELLVLDEPTNDLDITSVNQLVAALAAYRGAVLVVSHDWRFLERLELDVVLRLDEDGVLSAVR</sequence>
<dbReference type="Pfam" id="PF00005">
    <property type="entry name" value="ABC_tran"/>
    <property type="match status" value="2"/>
</dbReference>
<keyword evidence="2" id="KW-0547">Nucleotide-binding</keyword>
<name>A0ABU5T8B3_9MICC</name>
<dbReference type="InterPro" id="IPR003439">
    <property type="entry name" value="ABC_transporter-like_ATP-bd"/>
</dbReference>
<dbReference type="InterPro" id="IPR003593">
    <property type="entry name" value="AAA+_ATPase"/>
</dbReference>
<accession>A0ABU5T8B3</accession>
<keyword evidence="1" id="KW-0677">Repeat</keyword>
<dbReference type="PANTHER" id="PTHR19211">
    <property type="entry name" value="ATP-BINDING TRANSPORT PROTEIN-RELATED"/>
    <property type="match status" value="1"/>
</dbReference>
<evidence type="ECO:0000313" key="6">
    <source>
        <dbReference type="EMBL" id="MEA5455759.1"/>
    </source>
</evidence>
<dbReference type="SUPFAM" id="SSF52540">
    <property type="entry name" value="P-loop containing nucleoside triphosphate hydrolases"/>
    <property type="match status" value="2"/>
</dbReference>
<evidence type="ECO:0000256" key="2">
    <source>
        <dbReference type="ARBA" id="ARBA00022741"/>
    </source>
</evidence>
<feature type="region of interest" description="Disordered" evidence="4">
    <location>
        <begin position="283"/>
        <end position="302"/>
    </location>
</feature>
<evidence type="ECO:0000256" key="3">
    <source>
        <dbReference type="ARBA" id="ARBA00022840"/>
    </source>
</evidence>
<dbReference type="EMBL" id="JAYGGQ010000010">
    <property type="protein sequence ID" value="MEA5455759.1"/>
    <property type="molecule type" value="Genomic_DNA"/>
</dbReference>
<organism evidence="6 7">
    <name type="scientific">Sinomonas terricola</name>
    <dbReference type="NCBI Taxonomy" id="3110330"/>
    <lineage>
        <taxon>Bacteria</taxon>
        <taxon>Bacillati</taxon>
        <taxon>Actinomycetota</taxon>
        <taxon>Actinomycetes</taxon>
        <taxon>Micrococcales</taxon>
        <taxon>Micrococcaceae</taxon>
        <taxon>Sinomonas</taxon>
    </lineage>
</organism>
<reference evidence="6 7" key="1">
    <citation type="submission" date="2023-12" db="EMBL/GenBank/DDBJ databases">
        <title>Sinomonas terricola sp. nov, isolated from litchi orchard soil in Guangdong, PR China.</title>
        <authorList>
            <person name="Jiaxin W."/>
            <person name="Yang Z."/>
            <person name="Honghui Z."/>
        </authorList>
    </citation>
    <scope>NUCLEOTIDE SEQUENCE [LARGE SCALE GENOMIC DNA]</scope>
    <source>
        <strain evidence="6 7">JGH33</strain>
    </source>
</reference>
<dbReference type="Gene3D" id="3.40.50.300">
    <property type="entry name" value="P-loop containing nucleotide triphosphate hydrolases"/>
    <property type="match status" value="2"/>
</dbReference>
<feature type="domain" description="ABC transporter" evidence="5">
    <location>
        <begin position="7"/>
        <end position="237"/>
    </location>
</feature>
<keyword evidence="3 6" id="KW-0067">ATP-binding</keyword>
<dbReference type="PROSITE" id="PS50893">
    <property type="entry name" value="ABC_TRANSPORTER_2"/>
    <property type="match status" value="1"/>
</dbReference>
<dbReference type="InterPro" id="IPR027417">
    <property type="entry name" value="P-loop_NTPase"/>
</dbReference>
<gene>
    <name evidence="6" type="ORF">SPF06_13575</name>
</gene>
<comment type="caution">
    <text evidence="6">The sequence shown here is derived from an EMBL/GenBank/DDBJ whole genome shotgun (WGS) entry which is preliminary data.</text>
</comment>
<keyword evidence="7" id="KW-1185">Reference proteome</keyword>
<protein>
    <submittedName>
        <fullName evidence="6">ATP-binding cassette domain-containing protein</fullName>
    </submittedName>
</protein>
<evidence type="ECO:0000256" key="1">
    <source>
        <dbReference type="ARBA" id="ARBA00022737"/>
    </source>
</evidence>
<feature type="region of interest" description="Disordered" evidence="4">
    <location>
        <begin position="254"/>
        <end position="275"/>
    </location>
</feature>